<reference evidence="2 3" key="1">
    <citation type="submission" date="2020-04" db="EMBL/GenBank/DDBJ databases">
        <title>Perkinsus olseni comparative genomics.</title>
        <authorList>
            <person name="Bogema D.R."/>
        </authorList>
    </citation>
    <scope>NUCLEOTIDE SEQUENCE [LARGE SCALE GENOMIC DNA]</scope>
    <source>
        <strain evidence="2 3">ATCC PRA-207</strain>
    </source>
</reference>
<evidence type="ECO:0000256" key="1">
    <source>
        <dbReference type="SAM" id="SignalP"/>
    </source>
</evidence>
<feature type="signal peptide" evidence="1">
    <location>
        <begin position="1"/>
        <end position="32"/>
    </location>
</feature>
<organism evidence="2 3">
    <name type="scientific">Perkinsus olseni</name>
    <name type="common">Perkinsus atlanticus</name>
    <dbReference type="NCBI Taxonomy" id="32597"/>
    <lineage>
        <taxon>Eukaryota</taxon>
        <taxon>Sar</taxon>
        <taxon>Alveolata</taxon>
        <taxon>Perkinsozoa</taxon>
        <taxon>Perkinsea</taxon>
        <taxon>Perkinsida</taxon>
        <taxon>Perkinsidae</taxon>
        <taxon>Perkinsus</taxon>
    </lineage>
</organism>
<protein>
    <submittedName>
        <fullName evidence="2">Uncharacterized protein</fullName>
    </submittedName>
</protein>
<proteinExistence type="predicted"/>
<feature type="non-terminal residue" evidence="2">
    <location>
        <position position="1"/>
    </location>
</feature>
<sequence>IFTVYPSLTVMFVHIALCASLIVPLQPVLARAGPPRGKYFKILGPFFECIQVEWFEGGDVSLLFNCVTEVRTLEKVHVRETTPFHYEIDNSSTEAYDAFMREVRDDCPNYNFDDNDFFKYDFYWQTNTVQILKVVLLLLLDSGAHSHFHFSLCLWILTCFSKAFSSSAYLVVVSPTWWMLISVGKVTMLGSLESTEEGALWNAHDYALHTFQPLWVNIVLSHVAT</sequence>
<dbReference type="Proteomes" id="UP000553632">
    <property type="component" value="Unassembled WGS sequence"/>
</dbReference>
<evidence type="ECO:0000313" key="2">
    <source>
        <dbReference type="EMBL" id="KAF4705654.1"/>
    </source>
</evidence>
<accession>A0A7J6QAQ3</accession>
<keyword evidence="1" id="KW-0732">Signal</keyword>
<gene>
    <name evidence="2" type="ORF">FOZ63_032594</name>
</gene>
<keyword evidence="3" id="KW-1185">Reference proteome</keyword>
<dbReference type="EMBL" id="JABANO010034124">
    <property type="protein sequence ID" value="KAF4705654.1"/>
    <property type="molecule type" value="Genomic_DNA"/>
</dbReference>
<dbReference type="AlphaFoldDB" id="A0A7J6QAQ3"/>
<feature type="chain" id="PRO_5029826908" evidence="1">
    <location>
        <begin position="33"/>
        <end position="225"/>
    </location>
</feature>
<evidence type="ECO:0000313" key="3">
    <source>
        <dbReference type="Proteomes" id="UP000553632"/>
    </source>
</evidence>
<name>A0A7J6QAQ3_PEROL</name>
<comment type="caution">
    <text evidence="2">The sequence shown here is derived from an EMBL/GenBank/DDBJ whole genome shotgun (WGS) entry which is preliminary data.</text>
</comment>